<proteinExistence type="predicted"/>
<gene>
    <name evidence="2" type="ORF">JE024_00690</name>
</gene>
<evidence type="ECO:0000256" key="1">
    <source>
        <dbReference type="SAM" id="MobiDB-lite"/>
    </source>
</evidence>
<protein>
    <submittedName>
        <fullName evidence="2">Uncharacterized protein</fullName>
    </submittedName>
</protein>
<evidence type="ECO:0000313" key="2">
    <source>
        <dbReference type="EMBL" id="MBM9617266.1"/>
    </source>
</evidence>
<accession>A0ABS2UI13</accession>
<dbReference type="Proteomes" id="UP000664109">
    <property type="component" value="Unassembled WGS sequence"/>
</dbReference>
<dbReference type="RefSeq" id="WP_205371682.1">
    <property type="nucleotide sequence ID" value="NZ_JAFEJA010000001.1"/>
</dbReference>
<name>A0ABS2UI13_9ACTN</name>
<evidence type="ECO:0000313" key="3">
    <source>
        <dbReference type="Proteomes" id="UP000664109"/>
    </source>
</evidence>
<keyword evidence="3" id="KW-1185">Reference proteome</keyword>
<feature type="compositionally biased region" description="Gly residues" evidence="1">
    <location>
        <begin position="62"/>
        <end position="77"/>
    </location>
</feature>
<reference evidence="2 3" key="1">
    <citation type="journal article" date="2016" name="Arch. Microbiol.">
        <title>Streptomyces zhihengii sp. nov., isolated from rhizospheric soil of Psammosilene tunicoides.</title>
        <authorList>
            <person name="Huang M.J."/>
            <person name="Fei J.J."/>
            <person name="Salam N."/>
            <person name="Kim C.J."/>
            <person name="Hozzein W.N."/>
            <person name="Xiao M."/>
            <person name="Huang H.Q."/>
            <person name="Li W.J."/>
        </authorList>
    </citation>
    <scope>NUCLEOTIDE SEQUENCE [LARGE SCALE GENOMIC DNA]</scope>
    <source>
        <strain evidence="2 3">YIM T102</strain>
    </source>
</reference>
<sequence length="85" mass="8578">MTASDGARPPGCPDAHDGSAGGEDGDGIEGEGEGERDDRQRRRLTALPAVPRRRPDPPGFAVPGGGDPRGVLGGQGARTGRCAFG</sequence>
<comment type="caution">
    <text evidence="2">The sequence shown here is derived from an EMBL/GenBank/DDBJ whole genome shotgun (WGS) entry which is preliminary data.</text>
</comment>
<feature type="compositionally biased region" description="Acidic residues" evidence="1">
    <location>
        <begin position="23"/>
        <end position="35"/>
    </location>
</feature>
<dbReference type="EMBL" id="JAFEJA010000001">
    <property type="protein sequence ID" value="MBM9617266.1"/>
    <property type="molecule type" value="Genomic_DNA"/>
</dbReference>
<organism evidence="2 3">
    <name type="scientific">Streptomyces zhihengii</name>
    <dbReference type="NCBI Taxonomy" id="1818004"/>
    <lineage>
        <taxon>Bacteria</taxon>
        <taxon>Bacillati</taxon>
        <taxon>Actinomycetota</taxon>
        <taxon>Actinomycetes</taxon>
        <taxon>Kitasatosporales</taxon>
        <taxon>Streptomycetaceae</taxon>
        <taxon>Streptomyces</taxon>
    </lineage>
</organism>
<feature type="region of interest" description="Disordered" evidence="1">
    <location>
        <begin position="1"/>
        <end position="85"/>
    </location>
</feature>